<feature type="compositionally biased region" description="Basic and acidic residues" evidence="1">
    <location>
        <begin position="83"/>
        <end position="93"/>
    </location>
</feature>
<evidence type="ECO:0000256" key="1">
    <source>
        <dbReference type="SAM" id="MobiDB-lite"/>
    </source>
</evidence>
<evidence type="ECO:0000313" key="3">
    <source>
        <dbReference type="Proteomes" id="UP000241764"/>
    </source>
</evidence>
<proteinExistence type="predicted"/>
<organism evidence="2 3">
    <name type="scientific">Phyllobacterium sophorae</name>
    <dbReference type="NCBI Taxonomy" id="1520277"/>
    <lineage>
        <taxon>Bacteria</taxon>
        <taxon>Pseudomonadati</taxon>
        <taxon>Pseudomonadota</taxon>
        <taxon>Alphaproteobacteria</taxon>
        <taxon>Hyphomicrobiales</taxon>
        <taxon>Phyllobacteriaceae</taxon>
        <taxon>Phyllobacterium</taxon>
    </lineage>
</organism>
<accession>A0A2P7B626</accession>
<dbReference type="EMBL" id="PGGM01000011">
    <property type="protein sequence ID" value="PSH61922.1"/>
    <property type="molecule type" value="Genomic_DNA"/>
</dbReference>
<evidence type="ECO:0000313" key="2">
    <source>
        <dbReference type="EMBL" id="PSH61922.1"/>
    </source>
</evidence>
<name>A0A2P7B626_9HYPH</name>
<dbReference type="Proteomes" id="UP000241764">
    <property type="component" value="Unassembled WGS sequence"/>
</dbReference>
<reference evidence="3" key="1">
    <citation type="submission" date="2017-11" db="EMBL/GenBank/DDBJ databases">
        <authorList>
            <person name="Kuznetsova I."/>
            <person name="Sazanova A."/>
            <person name="Chirak E."/>
            <person name="Safronova V."/>
            <person name="Willems A."/>
        </authorList>
    </citation>
    <scope>NUCLEOTIDE SEQUENCE [LARGE SCALE GENOMIC DNA]</scope>
    <source>
        <strain evidence="3">CCBAU 03422</strain>
    </source>
</reference>
<gene>
    <name evidence="2" type="ORF">CU103_21645</name>
</gene>
<dbReference type="AlphaFoldDB" id="A0A2P7B626"/>
<feature type="region of interest" description="Disordered" evidence="1">
    <location>
        <begin position="75"/>
        <end position="103"/>
    </location>
</feature>
<protein>
    <submittedName>
        <fullName evidence="2">Uncharacterized protein</fullName>
    </submittedName>
</protein>
<keyword evidence="3" id="KW-1185">Reference proteome</keyword>
<comment type="caution">
    <text evidence="2">The sequence shown here is derived from an EMBL/GenBank/DDBJ whole genome shotgun (WGS) entry which is preliminary data.</text>
</comment>
<sequence>MYSPADWRILELAHRKACAMLDRDPEYHPHAERVAYAVMIFFERGERDFGRLSRMAVKHELTLLKTKRLTRHQSCLSQPIASDARDHNVDRPRQTSRRLAPSPARILRRKGSTFILVMDPRSGSVGSGPVQQD</sequence>